<reference evidence="1 2" key="1">
    <citation type="submission" date="2019-08" db="EMBL/GenBank/DDBJ databases">
        <authorList>
            <person name="Peeters C."/>
        </authorList>
    </citation>
    <scope>NUCLEOTIDE SEQUENCE [LARGE SCALE GENOMIC DNA]</scope>
    <source>
        <strain evidence="1 2">LMG 30175</strain>
    </source>
</reference>
<dbReference type="EMBL" id="CABPRZ010000006">
    <property type="protein sequence ID" value="VVD95577.1"/>
    <property type="molecule type" value="Genomic_DNA"/>
</dbReference>
<organism evidence="1 2">
    <name type="scientific">Pandoraea terrae</name>
    <dbReference type="NCBI Taxonomy" id="1537710"/>
    <lineage>
        <taxon>Bacteria</taxon>
        <taxon>Pseudomonadati</taxon>
        <taxon>Pseudomonadota</taxon>
        <taxon>Betaproteobacteria</taxon>
        <taxon>Burkholderiales</taxon>
        <taxon>Burkholderiaceae</taxon>
        <taxon>Pandoraea</taxon>
    </lineage>
</organism>
<gene>
    <name evidence="1" type="ORF">PTE30175_01784</name>
</gene>
<evidence type="ECO:0000313" key="2">
    <source>
        <dbReference type="Proteomes" id="UP000414233"/>
    </source>
</evidence>
<dbReference type="Proteomes" id="UP000414233">
    <property type="component" value="Unassembled WGS sequence"/>
</dbReference>
<name>A0A5E4U673_9BURK</name>
<protein>
    <submittedName>
        <fullName evidence="1">Uncharacterized protein</fullName>
    </submittedName>
</protein>
<keyword evidence="2" id="KW-1185">Reference proteome</keyword>
<proteinExistence type="predicted"/>
<evidence type="ECO:0000313" key="1">
    <source>
        <dbReference type="EMBL" id="VVD95577.1"/>
    </source>
</evidence>
<sequence>MNINLEAINSPDIHNRVTFEVNFRARVPASRDQDKIANKSTPYSLGGKLLPVPARDTLAITVTKGDPSCQIV</sequence>
<accession>A0A5E4U673</accession>
<dbReference type="AlphaFoldDB" id="A0A5E4U673"/>